<feature type="domain" description="Protein kinase" evidence="10">
    <location>
        <begin position="1"/>
        <end position="230"/>
    </location>
</feature>
<evidence type="ECO:0000256" key="6">
    <source>
        <dbReference type="ARBA" id="ARBA00022840"/>
    </source>
</evidence>
<evidence type="ECO:0000256" key="3">
    <source>
        <dbReference type="ARBA" id="ARBA00022679"/>
    </source>
</evidence>
<dbReference type="SUPFAM" id="SSF56112">
    <property type="entry name" value="Protein kinase-like (PK-like)"/>
    <property type="match status" value="1"/>
</dbReference>
<reference evidence="11 12" key="1">
    <citation type="submission" date="2016-03" db="EMBL/GenBank/DDBJ databases">
        <title>Fine-scale spatial genetic structure of a fungal parasite of coffee scale insects.</title>
        <authorList>
            <person name="Jackson D."/>
            <person name="Zemenick K.A."/>
            <person name="Malloure B."/>
            <person name="Quandt C.A."/>
            <person name="James T.Y."/>
        </authorList>
    </citation>
    <scope>NUCLEOTIDE SEQUENCE [LARGE SCALE GENOMIC DNA]</scope>
    <source>
        <strain evidence="11 12">UM487</strain>
    </source>
</reference>
<evidence type="ECO:0000256" key="9">
    <source>
        <dbReference type="SAM" id="MobiDB-lite"/>
    </source>
</evidence>
<accession>A0A179I8L2</accession>
<dbReference type="Pfam" id="PF00069">
    <property type="entry name" value="Pkinase"/>
    <property type="match status" value="1"/>
</dbReference>
<feature type="compositionally biased region" description="Basic residues" evidence="9">
    <location>
        <begin position="331"/>
        <end position="349"/>
    </location>
</feature>
<protein>
    <recommendedName>
        <fullName evidence="1">non-specific serine/threonine protein kinase</fullName>
        <ecNumber evidence="1">2.7.11.1</ecNumber>
    </recommendedName>
</protein>
<dbReference type="InterPro" id="IPR000719">
    <property type="entry name" value="Prot_kinase_dom"/>
</dbReference>
<dbReference type="InterPro" id="IPR050660">
    <property type="entry name" value="NEK_Ser/Thr_kinase"/>
</dbReference>
<dbReference type="InterPro" id="IPR008271">
    <property type="entry name" value="Ser/Thr_kinase_AS"/>
</dbReference>
<name>A0A179I8L2_CORDF</name>
<comment type="catalytic activity">
    <reaction evidence="7">
        <text>L-threonyl-[protein] + ATP = O-phospho-L-threonyl-[protein] + ADP + H(+)</text>
        <dbReference type="Rhea" id="RHEA:46608"/>
        <dbReference type="Rhea" id="RHEA-COMP:11060"/>
        <dbReference type="Rhea" id="RHEA-COMP:11605"/>
        <dbReference type="ChEBI" id="CHEBI:15378"/>
        <dbReference type="ChEBI" id="CHEBI:30013"/>
        <dbReference type="ChEBI" id="CHEBI:30616"/>
        <dbReference type="ChEBI" id="CHEBI:61977"/>
        <dbReference type="ChEBI" id="CHEBI:456216"/>
        <dbReference type="EC" id="2.7.11.1"/>
    </reaction>
</comment>
<organism evidence="11 12">
    <name type="scientific">Cordyceps confragosa</name>
    <name type="common">Lecanicillium lecanii</name>
    <dbReference type="NCBI Taxonomy" id="2714763"/>
    <lineage>
        <taxon>Eukaryota</taxon>
        <taxon>Fungi</taxon>
        <taxon>Dikarya</taxon>
        <taxon>Ascomycota</taxon>
        <taxon>Pezizomycotina</taxon>
        <taxon>Sordariomycetes</taxon>
        <taxon>Hypocreomycetidae</taxon>
        <taxon>Hypocreales</taxon>
        <taxon>Cordycipitaceae</taxon>
        <taxon>Akanthomyces</taxon>
    </lineage>
</organism>
<dbReference type="Gene3D" id="1.10.510.10">
    <property type="entry name" value="Transferase(Phosphotransferase) domain 1"/>
    <property type="match status" value="1"/>
</dbReference>
<dbReference type="EC" id="2.7.11.1" evidence="1"/>
<dbReference type="PROSITE" id="PS00108">
    <property type="entry name" value="PROTEIN_KINASE_ST"/>
    <property type="match status" value="1"/>
</dbReference>
<dbReference type="PANTHER" id="PTHR43671:SF98">
    <property type="entry name" value="SERINE_THREONINE-PROTEIN KINASE NEK11"/>
    <property type="match status" value="1"/>
</dbReference>
<feature type="region of interest" description="Disordered" evidence="9">
    <location>
        <begin position="243"/>
        <end position="382"/>
    </location>
</feature>
<dbReference type="Proteomes" id="UP000243081">
    <property type="component" value="Unassembled WGS sequence"/>
</dbReference>
<evidence type="ECO:0000313" key="11">
    <source>
        <dbReference type="EMBL" id="OAQ99005.1"/>
    </source>
</evidence>
<keyword evidence="4" id="KW-0547">Nucleotide-binding</keyword>
<feature type="region of interest" description="Disordered" evidence="9">
    <location>
        <begin position="157"/>
        <end position="176"/>
    </location>
</feature>
<evidence type="ECO:0000256" key="1">
    <source>
        <dbReference type="ARBA" id="ARBA00012513"/>
    </source>
</evidence>
<sequence>MRLASQHRHPNIVQFLDSTFDPYPQLLFEFVPGGSLEEHINLSAVERHMVLCQCLSALVHLHESDPPIVHRDIKPGNILVSSRREGRIHIKLSDFGMSRDYKDMSIICGTPKYLAPEIYAGYEYAKAGEGRRQSYSEGVDVWSLGVVMYEQRCPLPGMGPRGGRGRGDSGEKRGSRGTHGLNWYPIMLDRFWDDWQRSRSALSGLLLDRMLVMEPLERDSARVCLEHALNLTLDANCNADVRDGDSSVLDRSSSAEAYELDANSAGSDMYDDRRGDDSDTDANAGRQKRPRRQQQQSQPQPQQQDVSCGASDSSFAPSSTDIRDSKTQILARRRPRNTRQRFAQQRRARQASLANRDVILAEEARRPPEQGRGQGQGKRGEQTLVQQESTVLQPLWSDSFSAGNEQHLTGAGSTAAAPETEMHVVRTRAHSRPDTTAASHISTRSLFFDKPGLVRMVLRRQQVTMQASEPHHLNASQIILVSNLSATAKDTLLRTLERYGVLYWQQAARQRKAAWVHFRDG</sequence>
<dbReference type="GO" id="GO:0005524">
    <property type="term" value="F:ATP binding"/>
    <property type="evidence" value="ECO:0007669"/>
    <property type="project" value="UniProtKB-KW"/>
</dbReference>
<comment type="catalytic activity">
    <reaction evidence="8">
        <text>L-seryl-[protein] + ATP = O-phospho-L-seryl-[protein] + ADP + H(+)</text>
        <dbReference type="Rhea" id="RHEA:17989"/>
        <dbReference type="Rhea" id="RHEA-COMP:9863"/>
        <dbReference type="Rhea" id="RHEA-COMP:11604"/>
        <dbReference type="ChEBI" id="CHEBI:15378"/>
        <dbReference type="ChEBI" id="CHEBI:29999"/>
        <dbReference type="ChEBI" id="CHEBI:30616"/>
        <dbReference type="ChEBI" id="CHEBI:83421"/>
        <dbReference type="ChEBI" id="CHEBI:456216"/>
        <dbReference type="EC" id="2.7.11.1"/>
    </reaction>
</comment>
<evidence type="ECO:0000313" key="12">
    <source>
        <dbReference type="Proteomes" id="UP000243081"/>
    </source>
</evidence>
<keyword evidence="6" id="KW-0067">ATP-binding</keyword>
<evidence type="ECO:0000256" key="2">
    <source>
        <dbReference type="ARBA" id="ARBA00022527"/>
    </source>
</evidence>
<evidence type="ECO:0000256" key="5">
    <source>
        <dbReference type="ARBA" id="ARBA00022777"/>
    </source>
</evidence>
<comment type="caution">
    <text evidence="11">The sequence shown here is derived from an EMBL/GenBank/DDBJ whole genome shotgun (WGS) entry which is preliminary data.</text>
</comment>
<feature type="compositionally biased region" description="Polar residues" evidence="9">
    <location>
        <begin position="310"/>
        <end position="320"/>
    </location>
</feature>
<keyword evidence="2" id="KW-0723">Serine/threonine-protein kinase</keyword>
<dbReference type="SMART" id="SM00220">
    <property type="entry name" value="S_TKc"/>
    <property type="match status" value="1"/>
</dbReference>
<gene>
    <name evidence="11" type="ORF">LLEC1_07204</name>
</gene>
<dbReference type="CDD" id="cd00180">
    <property type="entry name" value="PKc"/>
    <property type="match status" value="1"/>
</dbReference>
<dbReference type="PANTHER" id="PTHR43671">
    <property type="entry name" value="SERINE/THREONINE-PROTEIN KINASE NEK"/>
    <property type="match status" value="1"/>
</dbReference>
<evidence type="ECO:0000256" key="7">
    <source>
        <dbReference type="ARBA" id="ARBA00047899"/>
    </source>
</evidence>
<keyword evidence="12" id="KW-1185">Reference proteome</keyword>
<evidence type="ECO:0000256" key="4">
    <source>
        <dbReference type="ARBA" id="ARBA00022741"/>
    </source>
</evidence>
<proteinExistence type="predicted"/>
<feature type="compositionally biased region" description="Low complexity" evidence="9">
    <location>
        <begin position="293"/>
        <end position="304"/>
    </location>
</feature>
<feature type="compositionally biased region" description="Basic and acidic residues" evidence="9">
    <location>
        <begin position="165"/>
        <end position="174"/>
    </location>
</feature>
<keyword evidence="3" id="KW-0808">Transferase</keyword>
<feature type="non-terminal residue" evidence="11">
    <location>
        <position position="521"/>
    </location>
</feature>
<dbReference type="OrthoDB" id="4870618at2759"/>
<evidence type="ECO:0000256" key="8">
    <source>
        <dbReference type="ARBA" id="ARBA00048679"/>
    </source>
</evidence>
<dbReference type="PROSITE" id="PS50011">
    <property type="entry name" value="PROTEIN_KINASE_DOM"/>
    <property type="match status" value="1"/>
</dbReference>
<keyword evidence="5" id="KW-0418">Kinase</keyword>
<dbReference type="InterPro" id="IPR011009">
    <property type="entry name" value="Kinase-like_dom_sf"/>
</dbReference>
<dbReference type="GO" id="GO:0004674">
    <property type="term" value="F:protein serine/threonine kinase activity"/>
    <property type="evidence" value="ECO:0007669"/>
    <property type="project" value="UniProtKB-KW"/>
</dbReference>
<evidence type="ECO:0000259" key="10">
    <source>
        <dbReference type="PROSITE" id="PS50011"/>
    </source>
</evidence>
<dbReference type="AlphaFoldDB" id="A0A179I8L2"/>
<dbReference type="EMBL" id="LUKN01002487">
    <property type="protein sequence ID" value="OAQ99005.1"/>
    <property type="molecule type" value="Genomic_DNA"/>
</dbReference>